<sequence>MYAIALACYWVTSLDGF</sequence>
<protein>
    <submittedName>
        <fullName evidence="1">Uncharacterized protein</fullName>
    </submittedName>
</protein>
<organism evidence="1">
    <name type="scientific">Anguilla anguilla</name>
    <name type="common">European freshwater eel</name>
    <name type="synonym">Muraena anguilla</name>
    <dbReference type="NCBI Taxonomy" id="7936"/>
    <lineage>
        <taxon>Eukaryota</taxon>
        <taxon>Metazoa</taxon>
        <taxon>Chordata</taxon>
        <taxon>Craniata</taxon>
        <taxon>Vertebrata</taxon>
        <taxon>Euteleostomi</taxon>
        <taxon>Actinopterygii</taxon>
        <taxon>Neopterygii</taxon>
        <taxon>Teleostei</taxon>
        <taxon>Anguilliformes</taxon>
        <taxon>Anguillidae</taxon>
        <taxon>Anguilla</taxon>
    </lineage>
</organism>
<reference evidence="1" key="2">
    <citation type="journal article" date="2015" name="Fish Shellfish Immunol.">
        <title>Early steps in the European eel (Anguilla anguilla)-Vibrio vulnificus interaction in the gills: Role of the RtxA13 toxin.</title>
        <authorList>
            <person name="Callol A."/>
            <person name="Pajuelo D."/>
            <person name="Ebbesson L."/>
            <person name="Teles M."/>
            <person name="MacKenzie S."/>
            <person name="Amaro C."/>
        </authorList>
    </citation>
    <scope>NUCLEOTIDE SEQUENCE</scope>
</reference>
<evidence type="ECO:0000313" key="1">
    <source>
        <dbReference type="EMBL" id="JAH37222.1"/>
    </source>
</evidence>
<reference evidence="1" key="1">
    <citation type="submission" date="2014-11" db="EMBL/GenBank/DDBJ databases">
        <authorList>
            <person name="Amaro Gonzalez C."/>
        </authorList>
    </citation>
    <scope>NUCLEOTIDE SEQUENCE</scope>
</reference>
<dbReference type="EMBL" id="GBXM01071355">
    <property type="protein sequence ID" value="JAH37222.1"/>
    <property type="molecule type" value="Transcribed_RNA"/>
</dbReference>
<name>A0A0E9S7P9_ANGAN</name>
<accession>A0A0E9S7P9</accession>
<proteinExistence type="predicted"/>
<dbReference type="AlphaFoldDB" id="A0A0E9S7P9"/>